<dbReference type="SUPFAM" id="SSF51338">
    <property type="entry name" value="Composite domain of metallo-dependent hydrolases"/>
    <property type="match status" value="1"/>
</dbReference>
<dbReference type="EMBL" id="PTIX01000037">
    <property type="protein sequence ID" value="PPK62063.1"/>
    <property type="molecule type" value="Genomic_DNA"/>
</dbReference>
<dbReference type="RefSeq" id="WP_104483326.1">
    <property type="nucleotide sequence ID" value="NZ_CP154825.1"/>
</dbReference>
<dbReference type="SUPFAM" id="SSF51556">
    <property type="entry name" value="Metallo-dependent hydrolases"/>
    <property type="match status" value="1"/>
</dbReference>
<dbReference type="Pfam" id="PF07676">
    <property type="entry name" value="PD40"/>
    <property type="match status" value="6"/>
</dbReference>
<dbReference type="Gene3D" id="2.30.40.10">
    <property type="entry name" value="Urease, subunit C, domain 1"/>
    <property type="match status" value="2"/>
</dbReference>
<dbReference type="OrthoDB" id="9808778at2"/>
<comment type="similarity">
    <text evidence="1">Belongs to the TolB family.</text>
</comment>
<dbReference type="Gene3D" id="3.20.20.140">
    <property type="entry name" value="Metal-dependent hydrolases"/>
    <property type="match status" value="2"/>
</dbReference>
<dbReference type="InterPro" id="IPR011044">
    <property type="entry name" value="Quino_amine_DH_bsu"/>
</dbReference>
<accession>A0A2S6GC50</accession>
<proteinExistence type="inferred from homology"/>
<dbReference type="InterPro" id="IPR011042">
    <property type="entry name" value="6-blade_b-propeller_TolB-like"/>
</dbReference>
<evidence type="ECO:0000313" key="4">
    <source>
        <dbReference type="EMBL" id="PPK62063.1"/>
    </source>
</evidence>
<dbReference type="PANTHER" id="PTHR36842">
    <property type="entry name" value="PROTEIN TOLB HOMOLOG"/>
    <property type="match status" value="1"/>
</dbReference>
<dbReference type="InterPro" id="IPR011659">
    <property type="entry name" value="WD40"/>
</dbReference>
<keyword evidence="2" id="KW-0732">Signal</keyword>
<feature type="signal peptide" evidence="2">
    <location>
        <begin position="1"/>
        <end position="31"/>
    </location>
</feature>
<feature type="domain" description="Amidohydrolase-related" evidence="3">
    <location>
        <begin position="644"/>
        <end position="986"/>
    </location>
</feature>
<dbReference type="SUPFAM" id="SSF50969">
    <property type="entry name" value="YVTN repeat-like/Quinoprotein amine dehydrogenase"/>
    <property type="match status" value="1"/>
</dbReference>
<comment type="caution">
    <text evidence="4">The sequence shown here is derived from an EMBL/GenBank/DDBJ whole genome shotgun (WGS) entry which is preliminary data.</text>
</comment>
<evidence type="ECO:0000256" key="1">
    <source>
        <dbReference type="ARBA" id="ARBA00009820"/>
    </source>
</evidence>
<keyword evidence="5" id="KW-1185">Reference proteome</keyword>
<dbReference type="SUPFAM" id="SSF82171">
    <property type="entry name" value="DPP6 N-terminal domain-like"/>
    <property type="match status" value="2"/>
</dbReference>
<sequence length="999" mass="107144">MSSPNQRRFGGVVLVCALAGSPLLTTSAAGAPGPASPDSTIVEVTVTEGTNLAVTTSPADGTMVMDLQGQLFSLPRAGGKATAIGADNLDPYWPTFAPDGSQVAVQSYAYGSFDIVAISPDGKTTRQITKGDADDTYPTWSPDSKQLAFTSDRAGGEDIWVVDAAGGEPRQVTKGAGSEEQPTWAPDGKSIAYVQGATVESVDLATGAVRTLVPGGQGFTSAPSWSPDGKRLAFLRSGQAGRTLSVLEDGIVRQVGKYTDVFPFPPRWTSPDEVVYGANGKIAATTVSTGVDRAIPFTATFTLRRDNYLRKEHDFDSRRPQQVRGIVGPALSPDGKSVVFKALNDLWLQPVAGGAPKRLTDDQFYEVDPSWSRDGKQISYTSDKAGSPDVYALDVASGQSRQLTKAPGGEVASAWSPDGRTIAYQDQNAQTFTLDVATGAATRVLGPLNVPGRPSWSADGKTLAFTSSVAERNQILLLDVASGTTRTVEPGPFGSVSTRGDDGPVWSPDGRWLAYSMNGVLWVLPVDAKGAPTGPPQQLTTEASDAPSWSGDSKTLLYLNNGRLRTITLDGGKPRDIAVRLTYAQDKPETKLVIHAGRLWDGVREEPYTNVDILVVGNRIQRIEPHKDNRPRPGWTFIDASKQTVTPGLVDMHNHQEMKSKFMGDRQGRLLLSYGITTTRSTGDPAYRALEDKESLKAGNRIGPRFFATGEMLEGSRVGWEFARPVRDEQQLAVEQTRIRELDYDLIKTYQRFRVDWQAKAAAYGHKLGIPTTSHYLYPAIGHAVDMKEHLAGPTKWGFGFARESSFGGTYDDVVQLAARGRMPFSSTLFSAGSTLVDDQQIMSDPRVRALMTPQDQAFLNQKLKCALGQGPCGFLDGNAAQARRDVGLIRRLIDAGGTVLAGTDAPLDIIAVSLHLNLRAMAKYGLTPYEALRSATILPAQQLGVEDDLGSVTPGKLADLVITGGDPTKDIAALADVRSVIKNGRPYTVAELAKPFAG</sequence>
<evidence type="ECO:0000313" key="5">
    <source>
        <dbReference type="Proteomes" id="UP000239203"/>
    </source>
</evidence>
<name>A0A2S6GC50_9PSEU</name>
<dbReference type="Gene3D" id="2.120.10.30">
    <property type="entry name" value="TolB, C-terminal domain"/>
    <property type="match status" value="3"/>
</dbReference>
<dbReference type="Proteomes" id="UP000239203">
    <property type="component" value="Unassembled WGS sequence"/>
</dbReference>
<organism evidence="4 5">
    <name type="scientific">Actinokineospora auranticolor</name>
    <dbReference type="NCBI Taxonomy" id="155976"/>
    <lineage>
        <taxon>Bacteria</taxon>
        <taxon>Bacillati</taxon>
        <taxon>Actinomycetota</taxon>
        <taxon>Actinomycetes</taxon>
        <taxon>Pseudonocardiales</taxon>
        <taxon>Pseudonocardiaceae</taxon>
        <taxon>Actinokineospora</taxon>
    </lineage>
</organism>
<gene>
    <name evidence="4" type="ORF">CLV40_13733</name>
</gene>
<dbReference type="InterPro" id="IPR011059">
    <property type="entry name" value="Metal-dep_hydrolase_composite"/>
</dbReference>
<dbReference type="InterPro" id="IPR006680">
    <property type="entry name" value="Amidohydro-rel"/>
</dbReference>
<protein>
    <submittedName>
        <fullName evidence="4">Tol biopolymer transport system component</fullName>
    </submittedName>
</protein>
<dbReference type="InterPro" id="IPR032466">
    <property type="entry name" value="Metal_Hydrolase"/>
</dbReference>
<dbReference type="GO" id="GO:0016810">
    <property type="term" value="F:hydrolase activity, acting on carbon-nitrogen (but not peptide) bonds"/>
    <property type="evidence" value="ECO:0007669"/>
    <property type="project" value="InterPro"/>
</dbReference>
<evidence type="ECO:0000256" key="2">
    <source>
        <dbReference type="SAM" id="SignalP"/>
    </source>
</evidence>
<reference evidence="4 5" key="1">
    <citation type="submission" date="2018-02" db="EMBL/GenBank/DDBJ databases">
        <title>Genomic Encyclopedia of Archaeal and Bacterial Type Strains, Phase II (KMG-II): from individual species to whole genera.</title>
        <authorList>
            <person name="Goeker M."/>
        </authorList>
    </citation>
    <scope>NUCLEOTIDE SEQUENCE [LARGE SCALE GENOMIC DNA]</scope>
    <source>
        <strain evidence="4 5">YU 961-1</strain>
    </source>
</reference>
<evidence type="ECO:0000259" key="3">
    <source>
        <dbReference type="Pfam" id="PF01979"/>
    </source>
</evidence>
<dbReference type="AlphaFoldDB" id="A0A2S6GC50"/>
<feature type="chain" id="PRO_5039487264" evidence="2">
    <location>
        <begin position="32"/>
        <end position="999"/>
    </location>
</feature>
<dbReference type="PANTHER" id="PTHR36842:SF1">
    <property type="entry name" value="PROTEIN TOLB"/>
    <property type="match status" value="1"/>
</dbReference>
<dbReference type="Pfam" id="PF26549">
    <property type="entry name" value="Tricorn_N"/>
    <property type="match status" value="1"/>
</dbReference>
<dbReference type="Pfam" id="PF01979">
    <property type="entry name" value="Amidohydro_1"/>
    <property type="match status" value="1"/>
</dbReference>